<feature type="domain" description="Penicillin-binding protein transpeptidase" evidence="1">
    <location>
        <begin position="154"/>
        <end position="456"/>
    </location>
</feature>
<dbReference type="EMBL" id="QFFZ01000024">
    <property type="protein sequence ID" value="TEB10566.1"/>
    <property type="molecule type" value="Genomic_DNA"/>
</dbReference>
<dbReference type="Pfam" id="PF00905">
    <property type="entry name" value="Transpeptidase"/>
    <property type="match status" value="1"/>
</dbReference>
<dbReference type="GO" id="GO:0071972">
    <property type="term" value="F:peptidoglycan L,D-transpeptidase activity"/>
    <property type="evidence" value="ECO:0007669"/>
    <property type="project" value="TreeGrafter"/>
</dbReference>
<dbReference type="InterPro" id="IPR001460">
    <property type="entry name" value="PCN-bd_Tpept"/>
</dbReference>
<dbReference type="InterPro" id="IPR054120">
    <property type="entry name" value="PBPA_dimer"/>
</dbReference>
<evidence type="ECO:0000313" key="3">
    <source>
        <dbReference type="EMBL" id="TEB10566.1"/>
    </source>
</evidence>
<protein>
    <submittedName>
        <fullName evidence="3">Penicillin-binding protein A</fullName>
    </submittedName>
</protein>
<dbReference type="Pfam" id="PF21922">
    <property type="entry name" value="PBP_dimer_2"/>
    <property type="match status" value="1"/>
</dbReference>
<comment type="caution">
    <text evidence="3">The sequence shown here is derived from an EMBL/GenBank/DDBJ whole genome shotgun (WGS) entry which is preliminary data.</text>
</comment>
<organism evidence="3 4">
    <name type="scientific">Pelotomaculum propionicicum</name>
    <dbReference type="NCBI Taxonomy" id="258475"/>
    <lineage>
        <taxon>Bacteria</taxon>
        <taxon>Bacillati</taxon>
        <taxon>Bacillota</taxon>
        <taxon>Clostridia</taxon>
        <taxon>Eubacteriales</taxon>
        <taxon>Desulfotomaculaceae</taxon>
        <taxon>Pelotomaculum</taxon>
    </lineage>
</organism>
<dbReference type="Proteomes" id="UP000297597">
    <property type="component" value="Unassembled WGS sequence"/>
</dbReference>
<gene>
    <name evidence="3" type="primary">pbpA</name>
    <name evidence="3" type="ORF">Pmgp_02256</name>
</gene>
<dbReference type="SUPFAM" id="SSF56601">
    <property type="entry name" value="beta-lactamase/transpeptidase-like"/>
    <property type="match status" value="1"/>
</dbReference>
<dbReference type="InterPro" id="IPR012338">
    <property type="entry name" value="Beta-lactam/transpept-like"/>
</dbReference>
<dbReference type="GO" id="GO:0005886">
    <property type="term" value="C:plasma membrane"/>
    <property type="evidence" value="ECO:0007669"/>
    <property type="project" value="TreeGrafter"/>
</dbReference>
<dbReference type="PANTHER" id="PTHR30627:SF24">
    <property type="entry name" value="PENICILLIN-BINDING PROTEIN 4B"/>
    <property type="match status" value="1"/>
</dbReference>
<evidence type="ECO:0000259" key="2">
    <source>
        <dbReference type="Pfam" id="PF21922"/>
    </source>
</evidence>
<evidence type="ECO:0000259" key="1">
    <source>
        <dbReference type="Pfam" id="PF00905"/>
    </source>
</evidence>
<accession>A0A4Y7RP47</accession>
<dbReference type="GO" id="GO:0008658">
    <property type="term" value="F:penicillin binding"/>
    <property type="evidence" value="ECO:0007669"/>
    <property type="project" value="InterPro"/>
</dbReference>
<keyword evidence="4" id="KW-1185">Reference proteome</keyword>
<evidence type="ECO:0000313" key="4">
    <source>
        <dbReference type="Proteomes" id="UP000297597"/>
    </source>
</evidence>
<dbReference type="PANTHER" id="PTHR30627">
    <property type="entry name" value="PEPTIDOGLYCAN D,D-TRANSPEPTIDASE"/>
    <property type="match status" value="1"/>
</dbReference>
<name>A0A4Y7RP47_9FIRM</name>
<dbReference type="Gene3D" id="3.40.710.10">
    <property type="entry name" value="DD-peptidase/beta-lactamase superfamily"/>
    <property type="match status" value="1"/>
</dbReference>
<dbReference type="AlphaFoldDB" id="A0A4Y7RP47"/>
<feature type="domain" description="Penicillin binding protein A dimerisation" evidence="2">
    <location>
        <begin position="52"/>
        <end position="132"/>
    </location>
</feature>
<dbReference type="InterPro" id="IPR050515">
    <property type="entry name" value="Beta-lactam/transpept"/>
</dbReference>
<sequence length="464" mass="48840">MKNNILKLGILMLGLFAILVVYLSYLQVIRGPSIAASPYNHRFQEYEAQVQRGTIYDARGTVLARTEFTDGKGKRVYPEGRNTAHLLGYISEMYGRAGLESAYDRYLLGREGADRIRNYVNKILDRQQSGGDMVLTLDAGLQELAVDLLGGRRGAVVLLDPRSGAVRAMATSPSFDPNKLDTIWNSLVADEDSPLLNRATQGAYPPGSTFKVVTAAGALAEKPDLAAKTFNCPGFIEVNGYKLMDTDAHGDVDLKKALAVSCNTTFAQLGVGLGPEGFERACKAFGLTQDPGLGLPARAGTMASVDKLHPAELASSAIGQGEVLVSPLQMALVAAAIANKGVIMRPYLVDNVKDSMGEVILQTAGRKWLTATTPQIAATIKEGMLEAVRYGTATAAAVSGTQVAGKTGSAQNPHGETHAWFIGFAPASQPTLAVAVIVENSGSGGAVAAPIASRLIAAATAKGY</sequence>
<reference evidence="3 4" key="1">
    <citation type="journal article" date="2018" name="Environ. Microbiol.">
        <title>Novel energy conservation strategies and behaviour of Pelotomaculum schinkii driving syntrophic propionate catabolism.</title>
        <authorList>
            <person name="Hidalgo-Ahumada C.A.P."/>
            <person name="Nobu M.K."/>
            <person name="Narihiro T."/>
            <person name="Tamaki H."/>
            <person name="Liu W.T."/>
            <person name="Kamagata Y."/>
            <person name="Stams A.J.M."/>
            <person name="Imachi H."/>
            <person name="Sousa D.Z."/>
        </authorList>
    </citation>
    <scope>NUCLEOTIDE SEQUENCE [LARGE SCALE GENOMIC DNA]</scope>
    <source>
        <strain evidence="3 4">MGP</strain>
    </source>
</reference>
<proteinExistence type="predicted"/>
<dbReference type="Gene3D" id="3.90.1310.10">
    <property type="entry name" value="Penicillin-binding protein 2a (Domain 2)"/>
    <property type="match status" value="1"/>
</dbReference>
<dbReference type="OrthoDB" id="9804124at2"/>
<dbReference type="RefSeq" id="WP_134214085.1">
    <property type="nucleotide sequence ID" value="NZ_QFFZ01000024.1"/>
</dbReference>
<dbReference type="GO" id="GO:0071555">
    <property type="term" value="P:cell wall organization"/>
    <property type="evidence" value="ECO:0007669"/>
    <property type="project" value="TreeGrafter"/>
</dbReference>